<dbReference type="EMBL" id="CP162599">
    <property type="protein sequence ID" value="XDK33781.1"/>
    <property type="molecule type" value="Genomic_DNA"/>
</dbReference>
<keyword evidence="2 4" id="KW-0012">Acyltransferase</keyword>
<dbReference type="InterPro" id="IPR016181">
    <property type="entry name" value="Acyl_CoA_acyltransferase"/>
</dbReference>
<sequence length="159" mass="18441">MKIILADLTDAPIIHNIMMQAYEEYRKETPPSSALDETISSIEKSLKENEQAFLYYHDYSAVGTVRFQIHKEQLYFSRLAVLPSYRGQKIASSLIQALEKYAKEQKIPYILCKVRMEVKRNIKLYQSRGFHISETEMLPKPNGISIPVATMLKKLQNQK</sequence>
<dbReference type="InterPro" id="IPR000182">
    <property type="entry name" value="GNAT_dom"/>
</dbReference>
<feature type="domain" description="N-acetyltransferase" evidence="3">
    <location>
        <begin position="1"/>
        <end position="156"/>
    </location>
</feature>
<dbReference type="InterPro" id="IPR050832">
    <property type="entry name" value="Bact_Acetyltransf"/>
</dbReference>
<protein>
    <submittedName>
        <fullName evidence="4">GNAT family N-acetyltransferase</fullName>
        <ecNumber evidence="4">2.3.-.-</ecNumber>
    </submittedName>
</protein>
<dbReference type="AlphaFoldDB" id="A0AB39HN50"/>
<name>A0AB39HN50_9BACI</name>
<dbReference type="CDD" id="cd04301">
    <property type="entry name" value="NAT_SF"/>
    <property type="match status" value="1"/>
</dbReference>
<reference evidence="4" key="1">
    <citation type="submission" date="2024-07" db="EMBL/GenBank/DDBJ databases">
        <title>Halotolerant mesophilic bacterium Ornithinibacillus sp. 4-3, sp. nov., isolated from soil.</title>
        <authorList>
            <person name="Sidarenka A.V."/>
            <person name="Guliayeva D.E."/>
            <person name="Leanovich S.I."/>
            <person name="Hileuskaya K.S."/>
            <person name="Akhremchuk A.E."/>
            <person name="Sikolenko M.A."/>
            <person name="Valentovich L.N."/>
        </authorList>
    </citation>
    <scope>NUCLEOTIDE SEQUENCE</scope>
    <source>
        <strain evidence="4">4-3</strain>
    </source>
</reference>
<organism evidence="4">
    <name type="scientific">Ornithinibacillus sp. 4-3</name>
    <dbReference type="NCBI Taxonomy" id="3231488"/>
    <lineage>
        <taxon>Bacteria</taxon>
        <taxon>Bacillati</taxon>
        <taxon>Bacillota</taxon>
        <taxon>Bacilli</taxon>
        <taxon>Bacillales</taxon>
        <taxon>Bacillaceae</taxon>
        <taxon>Ornithinibacillus</taxon>
    </lineage>
</organism>
<evidence type="ECO:0000256" key="1">
    <source>
        <dbReference type="ARBA" id="ARBA00022679"/>
    </source>
</evidence>
<evidence type="ECO:0000259" key="3">
    <source>
        <dbReference type="PROSITE" id="PS51186"/>
    </source>
</evidence>
<dbReference type="PANTHER" id="PTHR43877:SF2">
    <property type="entry name" value="AMINOALKYLPHOSPHONATE N-ACETYLTRANSFERASE-RELATED"/>
    <property type="match status" value="1"/>
</dbReference>
<dbReference type="PANTHER" id="PTHR43877">
    <property type="entry name" value="AMINOALKYLPHOSPHONATE N-ACETYLTRANSFERASE-RELATED-RELATED"/>
    <property type="match status" value="1"/>
</dbReference>
<dbReference type="RefSeq" id="WP_368654459.1">
    <property type="nucleotide sequence ID" value="NZ_CP162599.1"/>
</dbReference>
<evidence type="ECO:0000256" key="2">
    <source>
        <dbReference type="ARBA" id="ARBA00023315"/>
    </source>
</evidence>
<dbReference type="SUPFAM" id="SSF55729">
    <property type="entry name" value="Acyl-CoA N-acyltransferases (Nat)"/>
    <property type="match status" value="1"/>
</dbReference>
<dbReference type="EC" id="2.3.-.-" evidence="4"/>
<proteinExistence type="predicted"/>
<dbReference type="PROSITE" id="PS51186">
    <property type="entry name" value="GNAT"/>
    <property type="match status" value="1"/>
</dbReference>
<dbReference type="Pfam" id="PF00583">
    <property type="entry name" value="Acetyltransf_1"/>
    <property type="match status" value="1"/>
</dbReference>
<gene>
    <name evidence="4" type="ORF">AB4Y30_05355</name>
</gene>
<dbReference type="GO" id="GO:0016747">
    <property type="term" value="F:acyltransferase activity, transferring groups other than amino-acyl groups"/>
    <property type="evidence" value="ECO:0007669"/>
    <property type="project" value="InterPro"/>
</dbReference>
<evidence type="ECO:0000313" key="4">
    <source>
        <dbReference type="EMBL" id="XDK33781.1"/>
    </source>
</evidence>
<keyword evidence="1 4" id="KW-0808">Transferase</keyword>
<accession>A0AB39HN50</accession>
<dbReference type="Gene3D" id="3.40.630.30">
    <property type="match status" value="1"/>
</dbReference>